<feature type="region of interest" description="Disordered" evidence="1">
    <location>
        <begin position="67"/>
        <end position="119"/>
    </location>
</feature>
<name>A0A940MAQ1_9ACTN</name>
<feature type="compositionally biased region" description="Pro residues" evidence="1">
    <location>
        <begin position="96"/>
        <end position="108"/>
    </location>
</feature>
<sequence>MKSAPHLLGEDRAEFERTLDEALRTAHERAELAGLGDVLTTRQLRAMALDAQQLIAQAAAPEYERYREVREELRTPRSPHAREAAPPAPSEAAPDTAPPPSASPPSPSPSGHLPGSSVLGDPARTGAGVVAVVAVLVPVLAAIAAVIFLLAGYLLKAVGPAHALAGALIAFGWFFASVMALGILAGGIGLVITALRNGSTQIRSADEARRLGDARDEWRAALLERGIVPYLRRALREADTSAPMARWQGQGEGGQLPKIGYSRPDFSSPGEGAARRRGPRYSSPDFTSPDYGGPDHQPD</sequence>
<dbReference type="EMBL" id="JAGIQL010000072">
    <property type="protein sequence ID" value="MBP0459435.1"/>
    <property type="molecule type" value="Genomic_DNA"/>
</dbReference>
<keyword evidence="2" id="KW-1133">Transmembrane helix</keyword>
<evidence type="ECO:0000256" key="1">
    <source>
        <dbReference type="SAM" id="MobiDB-lite"/>
    </source>
</evidence>
<reference evidence="3" key="1">
    <citation type="submission" date="2021-03" db="EMBL/GenBank/DDBJ databases">
        <title>Whole genome sequence of Streptomyces bomunensis MMS17-BM035.</title>
        <authorList>
            <person name="Lee J.H."/>
        </authorList>
    </citation>
    <scope>NUCLEOTIDE SEQUENCE</scope>
    <source>
        <strain evidence="3">MMS17-BM035</strain>
    </source>
</reference>
<keyword evidence="4" id="KW-1185">Reference proteome</keyword>
<comment type="caution">
    <text evidence="3">The sequence shown here is derived from an EMBL/GenBank/DDBJ whole genome shotgun (WGS) entry which is preliminary data.</text>
</comment>
<dbReference type="Proteomes" id="UP000670475">
    <property type="component" value="Unassembled WGS sequence"/>
</dbReference>
<feature type="compositionally biased region" description="Basic and acidic residues" evidence="1">
    <location>
        <begin position="67"/>
        <end position="83"/>
    </location>
</feature>
<feature type="transmembrane region" description="Helical" evidence="2">
    <location>
        <begin position="167"/>
        <end position="195"/>
    </location>
</feature>
<feature type="region of interest" description="Disordered" evidence="1">
    <location>
        <begin position="242"/>
        <end position="299"/>
    </location>
</feature>
<evidence type="ECO:0000256" key="2">
    <source>
        <dbReference type="SAM" id="Phobius"/>
    </source>
</evidence>
<proteinExistence type="predicted"/>
<gene>
    <name evidence="3" type="ORF">JFN87_18270</name>
</gene>
<accession>A0A940MAQ1</accession>
<organism evidence="3 4">
    <name type="scientific">Streptomyces montanisoli</name>
    <dbReference type="NCBI Taxonomy" id="2798581"/>
    <lineage>
        <taxon>Bacteria</taxon>
        <taxon>Bacillati</taxon>
        <taxon>Actinomycetota</taxon>
        <taxon>Actinomycetes</taxon>
        <taxon>Kitasatosporales</taxon>
        <taxon>Streptomycetaceae</taxon>
        <taxon>Streptomyces</taxon>
    </lineage>
</organism>
<evidence type="ECO:0000313" key="4">
    <source>
        <dbReference type="Proteomes" id="UP000670475"/>
    </source>
</evidence>
<evidence type="ECO:0000313" key="3">
    <source>
        <dbReference type="EMBL" id="MBP0459435.1"/>
    </source>
</evidence>
<keyword evidence="2" id="KW-0472">Membrane</keyword>
<keyword evidence="2" id="KW-0812">Transmembrane</keyword>
<dbReference type="RefSeq" id="WP_209341246.1">
    <property type="nucleotide sequence ID" value="NZ_JAGIQL010000072.1"/>
</dbReference>
<protein>
    <recommendedName>
        <fullName evidence="5">Transmembrane protein</fullName>
    </recommendedName>
</protein>
<evidence type="ECO:0008006" key="5">
    <source>
        <dbReference type="Google" id="ProtNLM"/>
    </source>
</evidence>
<dbReference type="AlphaFoldDB" id="A0A940MAQ1"/>
<feature type="transmembrane region" description="Helical" evidence="2">
    <location>
        <begin position="129"/>
        <end position="155"/>
    </location>
</feature>